<dbReference type="PANTHER" id="PTHR30363">
    <property type="entry name" value="HTH-TYPE TRANSCRIPTIONAL REGULATOR SRLR-RELATED"/>
    <property type="match status" value="1"/>
</dbReference>
<dbReference type="PANTHER" id="PTHR30363:SF44">
    <property type="entry name" value="AGA OPERON TRANSCRIPTIONAL REPRESSOR-RELATED"/>
    <property type="match status" value="1"/>
</dbReference>
<dbReference type="SUPFAM" id="SSF46785">
    <property type="entry name" value="Winged helix' DNA-binding domain"/>
    <property type="match status" value="1"/>
</dbReference>
<dbReference type="Gene3D" id="3.40.50.1360">
    <property type="match status" value="1"/>
</dbReference>
<dbReference type="SMART" id="SM01134">
    <property type="entry name" value="DeoRC"/>
    <property type="match status" value="1"/>
</dbReference>
<dbReference type="GO" id="GO:0003700">
    <property type="term" value="F:DNA-binding transcription factor activity"/>
    <property type="evidence" value="ECO:0007669"/>
    <property type="project" value="InterPro"/>
</dbReference>
<dbReference type="InterPro" id="IPR050313">
    <property type="entry name" value="Carb_Metab_HTH_regulators"/>
</dbReference>
<evidence type="ECO:0000313" key="5">
    <source>
        <dbReference type="EMBL" id="TCL61951.1"/>
    </source>
</evidence>
<dbReference type="GO" id="GO:0003677">
    <property type="term" value="F:DNA binding"/>
    <property type="evidence" value="ECO:0007669"/>
    <property type="project" value="UniProtKB-KW"/>
</dbReference>
<dbReference type="Pfam" id="PF00455">
    <property type="entry name" value="DeoRC"/>
    <property type="match status" value="1"/>
</dbReference>
<dbReference type="SUPFAM" id="SSF100950">
    <property type="entry name" value="NagB/RpiA/CoA transferase-like"/>
    <property type="match status" value="1"/>
</dbReference>
<dbReference type="PRINTS" id="PR00037">
    <property type="entry name" value="HTHLACR"/>
</dbReference>
<dbReference type="EMBL" id="SLUN01000030">
    <property type="protein sequence ID" value="TCL61951.1"/>
    <property type="molecule type" value="Genomic_DNA"/>
</dbReference>
<keyword evidence="6" id="KW-1185">Reference proteome</keyword>
<evidence type="ECO:0000256" key="1">
    <source>
        <dbReference type="ARBA" id="ARBA00023015"/>
    </source>
</evidence>
<reference evidence="5 6" key="1">
    <citation type="submission" date="2019-03" db="EMBL/GenBank/DDBJ databases">
        <title>Genomic Encyclopedia of Type Strains, Phase IV (KMG-IV): sequencing the most valuable type-strain genomes for metagenomic binning, comparative biology and taxonomic classification.</title>
        <authorList>
            <person name="Goeker M."/>
        </authorList>
    </citation>
    <scope>NUCLEOTIDE SEQUENCE [LARGE SCALE GENOMIC DNA]</scope>
    <source>
        <strain evidence="5 6">LX-B</strain>
    </source>
</reference>
<dbReference type="AlphaFoldDB" id="A0A4R1R8G6"/>
<dbReference type="InterPro" id="IPR014036">
    <property type="entry name" value="DeoR-like_C"/>
</dbReference>
<dbReference type="Gene3D" id="1.10.10.10">
    <property type="entry name" value="Winged helix-like DNA-binding domain superfamily/Winged helix DNA-binding domain"/>
    <property type="match status" value="1"/>
</dbReference>
<dbReference type="InterPro" id="IPR036390">
    <property type="entry name" value="WH_DNA-bd_sf"/>
</dbReference>
<accession>A0A4R1R8G6</accession>
<dbReference type="RefSeq" id="WP_132016074.1">
    <property type="nucleotide sequence ID" value="NZ_SLUN01000030.1"/>
</dbReference>
<dbReference type="Proteomes" id="UP000295008">
    <property type="component" value="Unassembled WGS sequence"/>
</dbReference>
<dbReference type="OrthoDB" id="9797223at2"/>
<keyword evidence="3" id="KW-0804">Transcription</keyword>
<dbReference type="InterPro" id="IPR037171">
    <property type="entry name" value="NagB/RpiA_transferase-like"/>
</dbReference>
<organism evidence="5 6">
    <name type="scientific">Hydrogenispora ethanolica</name>
    <dbReference type="NCBI Taxonomy" id="1082276"/>
    <lineage>
        <taxon>Bacteria</taxon>
        <taxon>Bacillati</taxon>
        <taxon>Bacillota</taxon>
        <taxon>Hydrogenispora</taxon>
    </lineage>
</organism>
<dbReference type="InterPro" id="IPR018356">
    <property type="entry name" value="Tscrpt_reg_HTH_DeoR_CS"/>
</dbReference>
<gene>
    <name evidence="5" type="ORF">EDC14_103053</name>
</gene>
<dbReference type="Pfam" id="PF08220">
    <property type="entry name" value="HTH_DeoR"/>
    <property type="match status" value="1"/>
</dbReference>
<evidence type="ECO:0000256" key="2">
    <source>
        <dbReference type="ARBA" id="ARBA00023125"/>
    </source>
</evidence>
<keyword evidence="1" id="KW-0805">Transcription regulation</keyword>
<evidence type="ECO:0000313" key="6">
    <source>
        <dbReference type="Proteomes" id="UP000295008"/>
    </source>
</evidence>
<dbReference type="PROSITE" id="PS51000">
    <property type="entry name" value="HTH_DEOR_2"/>
    <property type="match status" value="1"/>
</dbReference>
<dbReference type="SMART" id="SM00420">
    <property type="entry name" value="HTH_DEOR"/>
    <property type="match status" value="1"/>
</dbReference>
<feature type="domain" description="HTH deoR-type" evidence="4">
    <location>
        <begin position="11"/>
        <end position="66"/>
    </location>
</feature>
<evidence type="ECO:0000256" key="3">
    <source>
        <dbReference type="ARBA" id="ARBA00023163"/>
    </source>
</evidence>
<keyword evidence="2" id="KW-0238">DNA-binding</keyword>
<dbReference type="InterPro" id="IPR036388">
    <property type="entry name" value="WH-like_DNA-bd_sf"/>
</dbReference>
<dbReference type="PROSITE" id="PS00894">
    <property type="entry name" value="HTH_DEOR_1"/>
    <property type="match status" value="1"/>
</dbReference>
<sequence>MAPINQEATLPAERRKRLLEYIQQNRSGRIEELAAVLDVSEATVRRDLSVLETEGLISRTYGGAILPESSTAFERLYPEKRLLCSEEKRAIGLEAASLVNDGETLILDSGSTTFEIARNLSNHKNLTIITYDLFIASTITYDPSTTVIVTGGSRREGFNVLVGPIAEDLLRQVRVNKAFLGADAVDIVQGITNATFIEVQIKRLIIEAASQVYLAADHSKFGHAALAKVCAFDQIDHVITDSGIDESILQGLQQLGIPTTLAAL</sequence>
<dbReference type="InterPro" id="IPR001034">
    <property type="entry name" value="DeoR_HTH"/>
</dbReference>
<name>A0A4R1R8G6_HYDET</name>
<comment type="caution">
    <text evidence="5">The sequence shown here is derived from an EMBL/GenBank/DDBJ whole genome shotgun (WGS) entry which is preliminary data.</text>
</comment>
<evidence type="ECO:0000259" key="4">
    <source>
        <dbReference type="PROSITE" id="PS51000"/>
    </source>
</evidence>
<proteinExistence type="predicted"/>
<protein>
    <submittedName>
        <fullName evidence="5">DeoR family transcriptional regulator</fullName>
    </submittedName>
</protein>